<feature type="region of interest" description="Disordered" evidence="5">
    <location>
        <begin position="579"/>
        <end position="605"/>
    </location>
</feature>
<feature type="domain" description="Demeter RRM-fold" evidence="6">
    <location>
        <begin position="1325"/>
        <end position="1425"/>
    </location>
</feature>
<feature type="region of interest" description="Disordered" evidence="5">
    <location>
        <begin position="257"/>
        <end position="352"/>
    </location>
</feature>
<dbReference type="Proteomes" id="UP000327157">
    <property type="component" value="Chromosome 11"/>
</dbReference>
<dbReference type="InterPro" id="IPR011257">
    <property type="entry name" value="DNA_glycosylase"/>
</dbReference>
<dbReference type="Pfam" id="PF15628">
    <property type="entry name" value="RRM_DME"/>
    <property type="match status" value="1"/>
</dbReference>
<feature type="region of interest" description="Disordered" evidence="5">
    <location>
        <begin position="865"/>
        <end position="888"/>
    </location>
</feature>
<evidence type="ECO:0000259" key="6">
    <source>
        <dbReference type="Pfam" id="PF15628"/>
    </source>
</evidence>
<dbReference type="SMART" id="SM00525">
    <property type="entry name" value="FES"/>
    <property type="match status" value="1"/>
</dbReference>
<dbReference type="Gene3D" id="1.10.1670.10">
    <property type="entry name" value="Helix-hairpin-Helix base-excision DNA repair enzymes (C-terminal)"/>
    <property type="match status" value="1"/>
</dbReference>
<evidence type="ECO:0000313" key="8">
    <source>
        <dbReference type="Proteomes" id="UP000327157"/>
    </source>
</evidence>
<keyword evidence="4" id="KW-0411">Iron-sulfur</keyword>
<comment type="cofactor">
    <cofactor evidence="1">
        <name>[4Fe-4S] cluster</name>
        <dbReference type="ChEBI" id="CHEBI:49883"/>
    </cofactor>
</comment>
<protein>
    <submittedName>
        <fullName evidence="7">Protein ROS1-like</fullName>
    </submittedName>
</protein>
<dbReference type="GO" id="GO:0006281">
    <property type="term" value="P:DNA repair"/>
    <property type="evidence" value="ECO:0007669"/>
    <property type="project" value="InterPro"/>
</dbReference>
<feature type="region of interest" description="Disordered" evidence="5">
    <location>
        <begin position="1416"/>
        <end position="1468"/>
    </location>
</feature>
<keyword evidence="8" id="KW-1185">Reference proteome</keyword>
<dbReference type="InterPro" id="IPR003651">
    <property type="entry name" value="Endonuclease3_FeS-loop_motif"/>
</dbReference>
<evidence type="ECO:0000313" key="7">
    <source>
        <dbReference type="EMBL" id="KAB2606578.1"/>
    </source>
</evidence>
<organism evidence="7 8">
    <name type="scientific">Pyrus ussuriensis x Pyrus communis</name>
    <dbReference type="NCBI Taxonomy" id="2448454"/>
    <lineage>
        <taxon>Eukaryota</taxon>
        <taxon>Viridiplantae</taxon>
        <taxon>Streptophyta</taxon>
        <taxon>Embryophyta</taxon>
        <taxon>Tracheophyta</taxon>
        <taxon>Spermatophyta</taxon>
        <taxon>Magnoliopsida</taxon>
        <taxon>eudicotyledons</taxon>
        <taxon>Gunneridae</taxon>
        <taxon>Pentapetalae</taxon>
        <taxon>rosids</taxon>
        <taxon>fabids</taxon>
        <taxon>Rosales</taxon>
        <taxon>Rosaceae</taxon>
        <taxon>Amygdaloideae</taxon>
        <taxon>Maleae</taxon>
        <taxon>Pyrus</taxon>
    </lineage>
</organism>
<evidence type="ECO:0000256" key="3">
    <source>
        <dbReference type="ARBA" id="ARBA00023004"/>
    </source>
</evidence>
<name>A0A5N5FTW1_9ROSA</name>
<reference evidence="7 8" key="1">
    <citation type="submission" date="2019-09" db="EMBL/GenBank/DDBJ databases">
        <authorList>
            <person name="Ou C."/>
        </authorList>
    </citation>
    <scope>NUCLEOTIDE SEQUENCE [LARGE SCALE GENOMIC DNA]</scope>
    <source>
        <strain evidence="7">S2</strain>
        <tissue evidence="7">Leaf</tissue>
    </source>
</reference>
<dbReference type="SUPFAM" id="SSF48150">
    <property type="entry name" value="DNA-glycosylase"/>
    <property type="match status" value="1"/>
</dbReference>
<evidence type="ECO:0000256" key="1">
    <source>
        <dbReference type="ARBA" id="ARBA00001966"/>
    </source>
</evidence>
<accession>A0A5N5FTW1</accession>
<feature type="compositionally biased region" description="Polar residues" evidence="5">
    <location>
        <begin position="868"/>
        <end position="877"/>
    </location>
</feature>
<dbReference type="PANTHER" id="PTHR46213:SF13">
    <property type="entry name" value="DEMETER-LIKE PROTEIN 2-RELATED"/>
    <property type="match status" value="1"/>
</dbReference>
<dbReference type="GO" id="GO:0046872">
    <property type="term" value="F:metal ion binding"/>
    <property type="evidence" value="ECO:0007669"/>
    <property type="project" value="UniProtKB-KW"/>
</dbReference>
<dbReference type="GO" id="GO:0035514">
    <property type="term" value="F:DNA demethylase activity"/>
    <property type="evidence" value="ECO:0007669"/>
    <property type="project" value="InterPro"/>
</dbReference>
<gene>
    <name evidence="7" type="ORF">D8674_006295</name>
</gene>
<dbReference type="GO" id="GO:0019104">
    <property type="term" value="F:DNA N-glycosylase activity"/>
    <property type="evidence" value="ECO:0007669"/>
    <property type="project" value="InterPro"/>
</dbReference>
<feature type="compositionally biased region" description="Basic and acidic residues" evidence="5">
    <location>
        <begin position="878"/>
        <end position="888"/>
    </location>
</feature>
<dbReference type="PANTHER" id="PTHR46213">
    <property type="entry name" value="TRANSCRIPTIONAL ACTIVATOR DEMETER"/>
    <property type="match status" value="1"/>
</dbReference>
<proteinExistence type="predicted"/>
<dbReference type="InterPro" id="IPR044811">
    <property type="entry name" value="DME/ROS1"/>
</dbReference>
<dbReference type="InterPro" id="IPR028925">
    <property type="entry name" value="RRM_DME"/>
</dbReference>
<feature type="compositionally biased region" description="Basic and acidic residues" evidence="5">
    <location>
        <begin position="8"/>
        <end position="18"/>
    </location>
</feature>
<feature type="compositionally biased region" description="Basic residues" evidence="5">
    <location>
        <begin position="331"/>
        <end position="345"/>
    </location>
</feature>
<dbReference type="InterPro" id="IPR023170">
    <property type="entry name" value="HhH_base_excis_C"/>
</dbReference>
<keyword evidence="3" id="KW-0408">Iron</keyword>
<dbReference type="GO" id="GO:0051539">
    <property type="term" value="F:4 iron, 4 sulfur cluster binding"/>
    <property type="evidence" value="ECO:0007669"/>
    <property type="project" value="InterPro"/>
</dbReference>
<feature type="compositionally biased region" description="Basic residues" evidence="5">
    <location>
        <begin position="1446"/>
        <end position="1468"/>
    </location>
</feature>
<reference evidence="8" key="2">
    <citation type="submission" date="2019-10" db="EMBL/GenBank/DDBJ databases">
        <title>A de novo genome assembly of a pear dwarfing rootstock.</title>
        <authorList>
            <person name="Wang F."/>
            <person name="Wang J."/>
            <person name="Li S."/>
            <person name="Zhang Y."/>
            <person name="Fang M."/>
            <person name="Ma L."/>
            <person name="Zhao Y."/>
            <person name="Jiang S."/>
        </authorList>
    </citation>
    <scope>NUCLEOTIDE SEQUENCE [LARGE SCALE GENOMIC DNA]</scope>
</reference>
<evidence type="ECO:0000256" key="5">
    <source>
        <dbReference type="SAM" id="MobiDB-lite"/>
    </source>
</evidence>
<evidence type="ECO:0000256" key="4">
    <source>
        <dbReference type="ARBA" id="ARBA00023014"/>
    </source>
</evidence>
<evidence type="ECO:0000256" key="2">
    <source>
        <dbReference type="ARBA" id="ARBA00022723"/>
    </source>
</evidence>
<keyword evidence="2" id="KW-0479">Metal-binding</keyword>
<dbReference type="OrthoDB" id="5607at2759"/>
<reference evidence="7 8" key="3">
    <citation type="submission" date="2019-11" db="EMBL/GenBank/DDBJ databases">
        <title>A de novo genome assembly of a pear dwarfing rootstock.</title>
        <authorList>
            <person name="Wang F."/>
            <person name="Wang J."/>
            <person name="Li S."/>
            <person name="Zhang Y."/>
            <person name="Fang M."/>
            <person name="Ma L."/>
            <person name="Zhao Y."/>
            <person name="Jiang S."/>
        </authorList>
    </citation>
    <scope>NUCLEOTIDE SEQUENCE [LARGE SCALE GENOMIC DNA]</scope>
    <source>
        <strain evidence="7">S2</strain>
        <tissue evidence="7">Leaf</tissue>
    </source>
</reference>
<feature type="region of interest" description="Disordered" evidence="5">
    <location>
        <begin position="1"/>
        <end position="50"/>
    </location>
</feature>
<dbReference type="GO" id="GO:0141166">
    <property type="term" value="P:chromosomal 5-methylcytosine DNA demethylation pathway"/>
    <property type="evidence" value="ECO:0007669"/>
    <property type="project" value="InterPro"/>
</dbReference>
<sequence>MAELQVYQRREPVSRDNAMEEEAKEEVVQNRKQGLWVPQTPAKPATGRTQKSYFRRRFKSNSGQNNSVVVSDSQVELERSDGVSVFSAAATSSEENTSLIDPIEECPREEEKVQNLGGIGSTNLSSVGLFDLNKIVLECDEGCMSFSYGGSEDASQGCLEGLVAAEEVAANDGEILTVGEELVLQGIIVKPPISQSSTNATKRGLFEKINGCFIPVAQTRINEEKLQQGSAIPDGMSQCKSGDQQNVESVKQEDVIHRAENKNRTSNAANFMGGSKFHSTSSPSQKKKNLKRSPDGGIDLNEGPQKKPKKKVYRPKVVCIGRPRPIEPKTPKKATPKRPASKPKTPKPTTKMHVYSEQNMSAEKSSSSPKHSVPIEVTLGKVAFSVSDGATLDGDLKIKSNTENAIILATPPQKVRASHGTLMNLSCRKNLGLNIPATCRKQRLARRRREEDSWSTMARYFLERERYLHKGLGDKNQGHASFQKTETTDLIGALHPLITTRKKRSRGHTQGRNGGLVTKKWTNMGHSLNIELHNGECEGHPSKHEGPCSTNIRDSQEDNISPFVQKCPDISHGVNHDKDAHVPSNDHGILVPYKDKHSKRRPELSPTDLERVKSWKLQLQAKVNEGQEKESEEEWWKNEREVLHGRINLLMSRMNTIQGDRKFSPWKGSVVDSIVGVFLTQNVSDHLSSNAFMSLAARFPCQSHSNETDCEYTNMVVTQESVGSNILAIMPKSEEELHTGEVALSMDYRHKESSSDKPNDLEGASMPLCDFHNPPEVSQIGFSEKVNHLRVSEDNVVSDNCGVQVISEKVEFHTSVEMSSLPPLCSQTKDVIVEPNDESYLCSQNMLVDKPESPVDTIIQNLVEPPNEANNFNQVNQKGDKPDLNDQQSDMKFDKMTKAPRRRKNKKAIVKTKLSWGWCKSIFSTSRERNRNHMDSADWEAVRIAEVGQIAAAIKVRGQHNMIAGRVKKFLNQVHEDHKQIDLEWLRNAPPKLVTKYLREIEGIGLKSMECVRLLALQHVAFPVDVNVGRIAIRLGWAPLEPLPEQVQLHVLKQMPLLDTIQKYLWPRLETLDPKTLYELHYQMITFGKVFCTKQKPNCNSCPMKGECRHYASAFASARLALPGPEKKPGSTKNGSSTDPLMMALQALNPPTVSSLEVSLDSKYQSKSCEPIIEEPSSPQPEYTETSLRDIEDLFLDDPNDMPTIKMRDERFSTILEPYTGVFQENDMATGLVPSRYANFQAPKSKDALHRLCTKHLVYVLPDYHPLLQTLENRDPDDPCQYLLAIWPSDEKRCDPQESRELSNIVEPSFSLNNHSQAASQMVRGTLLIPCRTATRGSFPLNGTYFQVNEIFADYETSIRPIEVPRSSLWSLARLTVYCGTSTSSILKGLQLNEIKDCFVKGFICVRAFNRKTRTPEELSDRFHVRPTKKGGKGGTPEELSERFHVRPTKKGGKGGKGGKKNKKKDEL</sequence>
<dbReference type="EMBL" id="SMOL01000559">
    <property type="protein sequence ID" value="KAB2606578.1"/>
    <property type="molecule type" value="Genomic_DNA"/>
</dbReference>
<comment type="caution">
    <text evidence="7">The sequence shown here is derived from an EMBL/GenBank/DDBJ whole genome shotgun (WGS) entry which is preliminary data.</text>
</comment>